<sequence>MIDPTEDIRREMLAEINAAPGIREHLEQQYGQVWDTAQLQADFDVLGFAAPLVAVRRRADGVKWSVMFQGSPRYYFGFEPHRG</sequence>
<organism evidence="1 2">
    <name type="scientific">Tautonia plasticadhaerens</name>
    <dbReference type="NCBI Taxonomy" id="2527974"/>
    <lineage>
        <taxon>Bacteria</taxon>
        <taxon>Pseudomonadati</taxon>
        <taxon>Planctomycetota</taxon>
        <taxon>Planctomycetia</taxon>
        <taxon>Isosphaerales</taxon>
        <taxon>Isosphaeraceae</taxon>
        <taxon>Tautonia</taxon>
    </lineage>
</organism>
<evidence type="ECO:0000313" key="1">
    <source>
        <dbReference type="EMBL" id="QDV36912.1"/>
    </source>
</evidence>
<protein>
    <submittedName>
        <fullName evidence="1">Uncharacterized protein</fullName>
    </submittedName>
</protein>
<name>A0A518H7T5_9BACT</name>
<gene>
    <name evidence="1" type="ORF">ElP_48420</name>
</gene>
<dbReference type="Proteomes" id="UP000317835">
    <property type="component" value="Chromosome"/>
</dbReference>
<dbReference type="KEGG" id="tpla:ElP_48420"/>
<evidence type="ECO:0000313" key="2">
    <source>
        <dbReference type="Proteomes" id="UP000317835"/>
    </source>
</evidence>
<keyword evidence="2" id="KW-1185">Reference proteome</keyword>
<dbReference type="RefSeq" id="WP_145273948.1">
    <property type="nucleotide sequence ID" value="NZ_CP036426.1"/>
</dbReference>
<proteinExistence type="predicted"/>
<dbReference type="OrthoDB" id="286132at2"/>
<accession>A0A518H7T5</accession>
<reference evidence="1 2" key="1">
    <citation type="submission" date="2019-02" db="EMBL/GenBank/DDBJ databases">
        <title>Deep-cultivation of Planctomycetes and their phenomic and genomic characterization uncovers novel biology.</title>
        <authorList>
            <person name="Wiegand S."/>
            <person name="Jogler M."/>
            <person name="Boedeker C."/>
            <person name="Pinto D."/>
            <person name="Vollmers J."/>
            <person name="Rivas-Marin E."/>
            <person name="Kohn T."/>
            <person name="Peeters S.H."/>
            <person name="Heuer A."/>
            <person name="Rast P."/>
            <person name="Oberbeckmann S."/>
            <person name="Bunk B."/>
            <person name="Jeske O."/>
            <person name="Meyerdierks A."/>
            <person name="Storesund J.E."/>
            <person name="Kallscheuer N."/>
            <person name="Luecker S."/>
            <person name="Lage O.M."/>
            <person name="Pohl T."/>
            <person name="Merkel B.J."/>
            <person name="Hornburger P."/>
            <person name="Mueller R.-W."/>
            <person name="Bruemmer F."/>
            <person name="Labrenz M."/>
            <person name="Spormann A.M."/>
            <person name="Op den Camp H."/>
            <person name="Overmann J."/>
            <person name="Amann R."/>
            <person name="Jetten M.S.M."/>
            <person name="Mascher T."/>
            <person name="Medema M.H."/>
            <person name="Devos D.P."/>
            <person name="Kaster A.-K."/>
            <person name="Ovreas L."/>
            <person name="Rohde M."/>
            <person name="Galperin M.Y."/>
            <person name="Jogler C."/>
        </authorList>
    </citation>
    <scope>NUCLEOTIDE SEQUENCE [LARGE SCALE GENOMIC DNA]</scope>
    <source>
        <strain evidence="1 2">ElP</strain>
    </source>
</reference>
<dbReference type="AlphaFoldDB" id="A0A518H7T5"/>
<dbReference type="EMBL" id="CP036426">
    <property type="protein sequence ID" value="QDV36912.1"/>
    <property type="molecule type" value="Genomic_DNA"/>
</dbReference>